<feature type="domain" description="K Homology" evidence="4">
    <location>
        <begin position="120"/>
        <end position="190"/>
    </location>
</feature>
<keyword evidence="2" id="KW-0694">RNA-binding</keyword>
<dbReference type="InterPro" id="IPR004087">
    <property type="entry name" value="KH_dom"/>
</dbReference>
<organism evidence="5 6">
    <name type="scientific">Symbiodinium necroappetens</name>
    <dbReference type="NCBI Taxonomy" id="1628268"/>
    <lineage>
        <taxon>Eukaryota</taxon>
        <taxon>Sar</taxon>
        <taxon>Alveolata</taxon>
        <taxon>Dinophyceae</taxon>
        <taxon>Suessiales</taxon>
        <taxon>Symbiodiniaceae</taxon>
        <taxon>Symbiodinium</taxon>
    </lineage>
</organism>
<feature type="domain" description="K Homology" evidence="4">
    <location>
        <begin position="34"/>
        <end position="106"/>
    </location>
</feature>
<evidence type="ECO:0000256" key="2">
    <source>
        <dbReference type="PROSITE-ProRule" id="PRU00117"/>
    </source>
</evidence>
<dbReference type="SMART" id="SM00322">
    <property type="entry name" value="KH"/>
    <property type="match status" value="2"/>
</dbReference>
<keyword evidence="6" id="KW-1185">Reference proteome</keyword>
<comment type="caution">
    <text evidence="5">The sequence shown here is derived from an EMBL/GenBank/DDBJ whole genome shotgun (WGS) entry which is preliminary data.</text>
</comment>
<gene>
    <name evidence="5" type="primary">Khsrp</name>
    <name evidence="5" type="ORF">SNEC2469_LOCUS33079</name>
</gene>
<dbReference type="PROSITE" id="PS50084">
    <property type="entry name" value="KH_TYPE_1"/>
    <property type="match status" value="2"/>
</dbReference>
<dbReference type="InterPro" id="IPR004088">
    <property type="entry name" value="KH_dom_type_1"/>
</dbReference>
<keyword evidence="1" id="KW-0677">Repeat</keyword>
<dbReference type="GO" id="GO:0003723">
    <property type="term" value="F:RNA binding"/>
    <property type="evidence" value="ECO:0007669"/>
    <property type="project" value="UniProtKB-UniRule"/>
</dbReference>
<evidence type="ECO:0000256" key="3">
    <source>
        <dbReference type="SAM" id="MobiDB-lite"/>
    </source>
</evidence>
<dbReference type="OrthoDB" id="436860at2759"/>
<evidence type="ECO:0000256" key="1">
    <source>
        <dbReference type="ARBA" id="ARBA00022737"/>
    </source>
</evidence>
<evidence type="ECO:0000313" key="6">
    <source>
        <dbReference type="Proteomes" id="UP000601435"/>
    </source>
</evidence>
<name>A0A813C521_9DINO</name>
<reference evidence="5" key="1">
    <citation type="submission" date="2021-02" db="EMBL/GenBank/DDBJ databases">
        <authorList>
            <person name="Dougan E. K."/>
            <person name="Rhodes N."/>
            <person name="Thang M."/>
            <person name="Chan C."/>
        </authorList>
    </citation>
    <scope>NUCLEOTIDE SEQUENCE</scope>
</reference>
<evidence type="ECO:0000259" key="4">
    <source>
        <dbReference type="SMART" id="SM00322"/>
    </source>
</evidence>
<dbReference type="InterPro" id="IPR036612">
    <property type="entry name" value="KH_dom_type_1_sf"/>
</dbReference>
<dbReference type="PANTHER" id="PTHR10288">
    <property type="entry name" value="KH DOMAIN CONTAINING RNA BINDING PROTEIN"/>
    <property type="match status" value="1"/>
</dbReference>
<dbReference type="SUPFAM" id="SSF54791">
    <property type="entry name" value="Eukaryotic type KH-domain (KH-domain type I)"/>
    <property type="match status" value="2"/>
</dbReference>
<dbReference type="AlphaFoldDB" id="A0A813C521"/>
<feature type="compositionally biased region" description="Basic and acidic residues" evidence="3">
    <location>
        <begin position="106"/>
        <end position="119"/>
    </location>
</feature>
<dbReference type="Proteomes" id="UP000601435">
    <property type="component" value="Unassembled WGS sequence"/>
</dbReference>
<dbReference type="Gene3D" id="3.30.1370.10">
    <property type="entry name" value="K Homology domain, type 1"/>
    <property type="match status" value="2"/>
</dbReference>
<protein>
    <submittedName>
        <fullName evidence="5">Khsrp protein</fullName>
    </submittedName>
</protein>
<evidence type="ECO:0000313" key="5">
    <source>
        <dbReference type="EMBL" id="CAE7938242.1"/>
    </source>
</evidence>
<proteinExistence type="predicted"/>
<feature type="non-terminal residue" evidence="5">
    <location>
        <position position="271"/>
    </location>
</feature>
<sequence>RTVYISGLQDAVDKAKKLIDDAIEKAKERTGQVNPNACTLKVPHELIGMLIGRGGETIKDLKKESGARIDIAKEADEEGSTDRQVHITGPPECVEFAKKMIEDMLGKSRESREGKDGQRKPGGRVIKVPTDMIGVLIGRGGETISKIQRESSARIEIHKDDREALDRQVTITGSADNVEKAIRAIDDVLDGAERAGKGSRRADPGKDFKHAGLISTRLVCARVFRSYDSYVHPFLFRQRWSGGCLEALLRGQAVLDSTFNIRIRTNICRAL</sequence>
<accession>A0A813C521</accession>
<feature type="region of interest" description="Disordered" evidence="3">
    <location>
        <begin position="106"/>
        <end position="125"/>
    </location>
</feature>
<dbReference type="Pfam" id="PF00013">
    <property type="entry name" value="KH_1"/>
    <property type="match status" value="2"/>
</dbReference>
<dbReference type="EMBL" id="CAJNJA010085853">
    <property type="protein sequence ID" value="CAE7938242.1"/>
    <property type="molecule type" value="Genomic_DNA"/>
</dbReference>